<evidence type="ECO:0008006" key="4">
    <source>
        <dbReference type="Google" id="ProtNLM"/>
    </source>
</evidence>
<name>A0A9P9BTE2_9PEZI</name>
<gene>
    <name evidence="2" type="ORF">B0I36DRAFT_318274</name>
</gene>
<keyword evidence="1" id="KW-0732">Signal</keyword>
<reference evidence="2" key="1">
    <citation type="journal article" date="2021" name="Nat. Commun.">
        <title>Genetic determinants of endophytism in the Arabidopsis root mycobiome.</title>
        <authorList>
            <person name="Mesny F."/>
            <person name="Miyauchi S."/>
            <person name="Thiergart T."/>
            <person name="Pickel B."/>
            <person name="Atanasova L."/>
            <person name="Karlsson M."/>
            <person name="Huettel B."/>
            <person name="Barry K.W."/>
            <person name="Haridas S."/>
            <person name="Chen C."/>
            <person name="Bauer D."/>
            <person name="Andreopoulos W."/>
            <person name="Pangilinan J."/>
            <person name="LaButti K."/>
            <person name="Riley R."/>
            <person name="Lipzen A."/>
            <person name="Clum A."/>
            <person name="Drula E."/>
            <person name="Henrissat B."/>
            <person name="Kohler A."/>
            <person name="Grigoriev I.V."/>
            <person name="Martin F.M."/>
            <person name="Hacquard S."/>
        </authorList>
    </citation>
    <scope>NUCLEOTIDE SEQUENCE</scope>
    <source>
        <strain evidence="2">MPI-CAGE-CH-0230</strain>
    </source>
</reference>
<dbReference type="RefSeq" id="XP_046015495.1">
    <property type="nucleotide sequence ID" value="XM_046153269.1"/>
</dbReference>
<dbReference type="AlphaFoldDB" id="A0A9P9BTE2"/>
<comment type="caution">
    <text evidence="2">The sequence shown here is derived from an EMBL/GenBank/DDBJ whole genome shotgun (WGS) entry which is preliminary data.</text>
</comment>
<organism evidence="2 3">
    <name type="scientific">Microdochium trichocladiopsis</name>
    <dbReference type="NCBI Taxonomy" id="1682393"/>
    <lineage>
        <taxon>Eukaryota</taxon>
        <taxon>Fungi</taxon>
        <taxon>Dikarya</taxon>
        <taxon>Ascomycota</taxon>
        <taxon>Pezizomycotina</taxon>
        <taxon>Sordariomycetes</taxon>
        <taxon>Xylariomycetidae</taxon>
        <taxon>Xylariales</taxon>
        <taxon>Microdochiaceae</taxon>
        <taxon>Microdochium</taxon>
    </lineage>
</organism>
<feature type="signal peptide" evidence="1">
    <location>
        <begin position="1"/>
        <end position="21"/>
    </location>
</feature>
<keyword evidence="3" id="KW-1185">Reference proteome</keyword>
<proteinExistence type="predicted"/>
<evidence type="ECO:0000256" key="1">
    <source>
        <dbReference type="SAM" id="SignalP"/>
    </source>
</evidence>
<evidence type="ECO:0000313" key="2">
    <source>
        <dbReference type="EMBL" id="KAH7035402.1"/>
    </source>
</evidence>
<sequence length="132" mass="14118">MHCIASPLVTRLSIQITLCLGGGVPAGRAHTGNLEQIAGRQCARYVHASGFACRKRGKGGEAIRDGCHWVFACVQKTRVSPSSARKTKIAVGNRTESSEVELVSVFVTSRMDVVVASGDVAESRKTCSWLET</sequence>
<evidence type="ECO:0000313" key="3">
    <source>
        <dbReference type="Proteomes" id="UP000756346"/>
    </source>
</evidence>
<dbReference type="EMBL" id="JAGTJQ010000003">
    <property type="protein sequence ID" value="KAH7035402.1"/>
    <property type="molecule type" value="Genomic_DNA"/>
</dbReference>
<dbReference type="Proteomes" id="UP000756346">
    <property type="component" value="Unassembled WGS sequence"/>
</dbReference>
<feature type="chain" id="PRO_5040314171" description="Secreted protein" evidence="1">
    <location>
        <begin position="22"/>
        <end position="132"/>
    </location>
</feature>
<accession>A0A9P9BTE2</accession>
<protein>
    <recommendedName>
        <fullName evidence="4">Secreted protein</fullName>
    </recommendedName>
</protein>
<dbReference type="GeneID" id="70182815"/>